<dbReference type="InterPro" id="IPR055927">
    <property type="entry name" value="DUF7504"/>
</dbReference>
<protein>
    <recommendedName>
        <fullName evidence="2">KaiC-like domain-containing protein</fullName>
    </recommendedName>
</protein>
<comment type="caution">
    <text evidence="1">The sequence shown here is derived from an EMBL/GenBank/DDBJ whole genome shotgun (WGS) entry which is preliminary data.</text>
</comment>
<evidence type="ECO:0000313" key="1">
    <source>
        <dbReference type="EMBL" id="HDS64250.1"/>
    </source>
</evidence>
<dbReference type="Proteomes" id="UP000885648">
    <property type="component" value="Unassembled WGS sequence"/>
</dbReference>
<dbReference type="EMBL" id="DSBY01000365">
    <property type="protein sequence ID" value="HDS64250.1"/>
    <property type="molecule type" value="Genomic_DNA"/>
</dbReference>
<dbReference type="Gene3D" id="3.40.50.300">
    <property type="entry name" value="P-loop containing nucleotide triphosphate hydrolases"/>
    <property type="match status" value="1"/>
</dbReference>
<accession>A0A831PT77</accession>
<name>A0A831PT77_9EURY</name>
<dbReference type="AlphaFoldDB" id="A0A831PT77"/>
<proteinExistence type="predicted"/>
<organism evidence="1">
    <name type="scientific">Methanofollis liminatans</name>
    <dbReference type="NCBI Taxonomy" id="2201"/>
    <lineage>
        <taxon>Archaea</taxon>
        <taxon>Methanobacteriati</taxon>
        <taxon>Methanobacteriota</taxon>
        <taxon>Stenosarchaea group</taxon>
        <taxon>Methanomicrobia</taxon>
        <taxon>Methanomicrobiales</taxon>
        <taxon>Methanomicrobiaceae</taxon>
        <taxon>Methanofollis</taxon>
    </lineage>
</organism>
<evidence type="ECO:0008006" key="2">
    <source>
        <dbReference type="Google" id="ProtNLM"/>
    </source>
</evidence>
<reference evidence="1" key="1">
    <citation type="journal article" date="2020" name="mSystems">
        <title>Genome- and Community-Level Interaction Insights into Carbon Utilization and Element Cycling Functions of Hydrothermarchaeota in Hydrothermal Sediment.</title>
        <authorList>
            <person name="Zhou Z."/>
            <person name="Liu Y."/>
            <person name="Xu W."/>
            <person name="Pan J."/>
            <person name="Luo Z.H."/>
            <person name="Li M."/>
        </authorList>
    </citation>
    <scope>NUCLEOTIDE SEQUENCE</scope>
    <source>
        <strain evidence="1">SpSt-1183</strain>
    </source>
</reference>
<dbReference type="InterPro" id="IPR027417">
    <property type="entry name" value="P-loop_NTPase"/>
</dbReference>
<sequence length="186" mass="20460">MTFSLHGTDEKKLYLLLSSAQTMKQANLSIVREITASGNAAIVITTNQPYLILRKLYAREGIDLSKVHFVDAITRYAIGKVPDDAANALFVNSPENLTDMGIAITQTLKEMEGQNIFVVFDSVSTMLIYLSSVNISKFIHFVSSRLKILDVSGIFLAVEKGLDPLLLTQLTTFVDQVVDLDESAEG</sequence>
<dbReference type="Pfam" id="PF24336">
    <property type="entry name" value="DUF7504"/>
    <property type="match status" value="1"/>
</dbReference>
<gene>
    <name evidence="1" type="ORF">ENN52_09095</name>
</gene>